<dbReference type="RefSeq" id="XP_007693479.1">
    <property type="nucleotide sequence ID" value="XM_007695289.1"/>
</dbReference>
<dbReference type="GeneID" id="19119520"/>
<protein>
    <submittedName>
        <fullName evidence="1">Uncharacterized protein</fullName>
    </submittedName>
</protein>
<dbReference type="HOGENOM" id="CLU_2967193_0_0_1"/>
<keyword evidence="2" id="KW-1185">Reference proteome</keyword>
<proteinExistence type="predicted"/>
<organism evidence="1 2">
    <name type="scientific">Bipolaris oryzae ATCC 44560</name>
    <dbReference type="NCBI Taxonomy" id="930090"/>
    <lineage>
        <taxon>Eukaryota</taxon>
        <taxon>Fungi</taxon>
        <taxon>Dikarya</taxon>
        <taxon>Ascomycota</taxon>
        <taxon>Pezizomycotina</taxon>
        <taxon>Dothideomycetes</taxon>
        <taxon>Pleosporomycetidae</taxon>
        <taxon>Pleosporales</taxon>
        <taxon>Pleosporineae</taxon>
        <taxon>Pleosporaceae</taxon>
        <taxon>Bipolaris</taxon>
    </lineage>
</organism>
<evidence type="ECO:0000313" key="2">
    <source>
        <dbReference type="Proteomes" id="UP000054032"/>
    </source>
</evidence>
<sequence length="59" mass="7195">RIKYLDITYYFMRDNLTENNINLVYKNIKIIFTNNLTKATNINKFQEFISRVSLVKFKE</sequence>
<reference evidence="1 2" key="1">
    <citation type="journal article" date="2013" name="PLoS Genet.">
        <title>Comparative genome structure, secondary metabolite, and effector coding capacity across Cochliobolus pathogens.</title>
        <authorList>
            <person name="Condon B.J."/>
            <person name="Leng Y."/>
            <person name="Wu D."/>
            <person name="Bushley K.E."/>
            <person name="Ohm R.A."/>
            <person name="Otillar R."/>
            <person name="Martin J."/>
            <person name="Schackwitz W."/>
            <person name="Grimwood J."/>
            <person name="MohdZainudin N."/>
            <person name="Xue C."/>
            <person name="Wang R."/>
            <person name="Manning V.A."/>
            <person name="Dhillon B."/>
            <person name="Tu Z.J."/>
            <person name="Steffenson B.J."/>
            <person name="Salamov A."/>
            <person name="Sun H."/>
            <person name="Lowry S."/>
            <person name="LaButti K."/>
            <person name="Han J."/>
            <person name="Copeland A."/>
            <person name="Lindquist E."/>
            <person name="Barry K."/>
            <person name="Schmutz J."/>
            <person name="Baker S.E."/>
            <person name="Ciuffetti L.M."/>
            <person name="Grigoriev I.V."/>
            <person name="Zhong S."/>
            <person name="Turgeon B.G."/>
        </authorList>
    </citation>
    <scope>NUCLEOTIDE SEQUENCE [LARGE SCALE GENOMIC DNA]</scope>
    <source>
        <strain evidence="1 2">ATCC 44560</strain>
    </source>
</reference>
<gene>
    <name evidence="1" type="ORF">COCMIDRAFT_109919</name>
</gene>
<dbReference type="EMBL" id="KI964210">
    <property type="protein sequence ID" value="EUC40007.1"/>
    <property type="molecule type" value="Genomic_DNA"/>
</dbReference>
<dbReference type="KEGG" id="bor:COCMIDRAFT_109919"/>
<feature type="non-terminal residue" evidence="1">
    <location>
        <position position="1"/>
    </location>
</feature>
<dbReference type="AlphaFoldDB" id="W6YLC4"/>
<evidence type="ECO:0000313" key="1">
    <source>
        <dbReference type="EMBL" id="EUC40007.1"/>
    </source>
</evidence>
<name>W6YLC4_COCMI</name>
<accession>W6YLC4</accession>
<dbReference type="Proteomes" id="UP000054032">
    <property type="component" value="Unassembled WGS sequence"/>
</dbReference>